<dbReference type="GeneID" id="82202227"/>
<reference evidence="1 2" key="1">
    <citation type="submission" date="2016-11" db="EMBL/GenBank/DDBJ databases">
        <title>Description of two novel members of the family Erysipelotrichaceae: Ileibacterium lipovorans gen. nov., sp. nov. and Dubosiella newyorkensis, gen. nov., sp. nov.</title>
        <authorList>
            <person name="Cox L.M."/>
            <person name="Sohn J."/>
            <person name="Tyrrell K.L."/>
            <person name="Citron D.M."/>
            <person name="Lawson P.A."/>
            <person name="Patel N.B."/>
            <person name="Iizumi T."/>
            <person name="Perez-Perez G.I."/>
            <person name="Goldstein E.J."/>
            <person name="Blaser M.J."/>
        </authorList>
    </citation>
    <scope>NUCLEOTIDE SEQUENCE [LARGE SCALE GENOMIC DNA]</scope>
    <source>
        <strain evidence="1 2">NYU-BL-A3</strain>
    </source>
</reference>
<sequence length="86" mass="9333">MTKEEFKKTLETAVGGTAYGDEIIEDLVAHFDETGKYAQNAKDRLDERIATLKGWAKKHEAEGQADKAAEELAKVAIAEKALAAIA</sequence>
<dbReference type="EMBL" id="MPJW01000080">
    <property type="protein sequence ID" value="OLU41588.1"/>
    <property type="molecule type" value="Genomic_DNA"/>
</dbReference>
<comment type="caution">
    <text evidence="1">The sequence shown here is derived from an EMBL/GenBank/DDBJ whole genome shotgun (WGS) entry which is preliminary data.</text>
</comment>
<dbReference type="OrthoDB" id="1654455at2"/>
<accession>A0A1U7NHS5</accession>
<organism evidence="1 2">
    <name type="scientific">Ileibacterium valens</name>
    <dbReference type="NCBI Taxonomy" id="1862668"/>
    <lineage>
        <taxon>Bacteria</taxon>
        <taxon>Bacillati</taxon>
        <taxon>Bacillota</taxon>
        <taxon>Erysipelotrichia</taxon>
        <taxon>Erysipelotrichales</taxon>
        <taxon>Erysipelotrichaceae</taxon>
        <taxon>Ileibacterium</taxon>
    </lineage>
</organism>
<evidence type="ECO:0000313" key="1">
    <source>
        <dbReference type="EMBL" id="OLU41588.1"/>
    </source>
</evidence>
<evidence type="ECO:0000313" key="2">
    <source>
        <dbReference type="Proteomes" id="UP000186341"/>
    </source>
</evidence>
<dbReference type="AlphaFoldDB" id="A0A1U7NHS5"/>
<protein>
    <submittedName>
        <fullName evidence="1">Uncharacterized protein</fullName>
    </submittedName>
</protein>
<keyword evidence="2" id="KW-1185">Reference proteome</keyword>
<dbReference type="Proteomes" id="UP000186341">
    <property type="component" value="Unassembled WGS sequence"/>
</dbReference>
<dbReference type="NCBIfam" id="NF045479">
    <property type="entry name" value="FRAT_87_prot"/>
    <property type="match status" value="1"/>
</dbReference>
<name>A0A1U7NHS5_9FIRM</name>
<proteinExistence type="predicted"/>
<dbReference type="RefSeq" id="WP_075818269.1">
    <property type="nucleotide sequence ID" value="NZ_CAOUMU010000045.1"/>
</dbReference>
<gene>
    <name evidence="1" type="ORF">BO222_03175</name>
</gene>